<evidence type="ECO:0000313" key="3">
    <source>
        <dbReference type="Proteomes" id="UP001417504"/>
    </source>
</evidence>
<gene>
    <name evidence="2" type="ORF">Sjap_005868</name>
</gene>
<feature type="region of interest" description="Disordered" evidence="1">
    <location>
        <begin position="140"/>
        <end position="188"/>
    </location>
</feature>
<protein>
    <submittedName>
        <fullName evidence="2">Uncharacterized protein</fullName>
    </submittedName>
</protein>
<accession>A0AAP0K7C5</accession>
<feature type="compositionally biased region" description="Basic and acidic residues" evidence="1">
    <location>
        <begin position="59"/>
        <end position="75"/>
    </location>
</feature>
<feature type="region of interest" description="Disordered" evidence="1">
    <location>
        <begin position="1"/>
        <end position="75"/>
    </location>
</feature>
<dbReference type="PANTHER" id="PTHR37258:SF1">
    <property type="entry name" value="FANTOM PROTEIN"/>
    <property type="match status" value="1"/>
</dbReference>
<sequence length="188" mass="20506">MSCSTSTTKSTTNWLDRLRSSKGFPPLNDDADLEDFLSRNPNSDPHSTPQNTDQNQVTDRPKQHDPDENRTKRDDWFDIMSSALAELFVMGESRRSGCRETRSSRKKRQNPRLCAIPASATASVDDFLLNGANRVGEGGSDGVAALSPSSADNSVAGAKTKKRSGGGDRDRFAAAVTRRRRTGTLVSM</sequence>
<feature type="compositionally biased region" description="Low complexity" evidence="1">
    <location>
        <begin position="1"/>
        <end position="12"/>
    </location>
</feature>
<dbReference type="AlphaFoldDB" id="A0AAP0K7C5"/>
<dbReference type="EMBL" id="JBBNAE010000002">
    <property type="protein sequence ID" value="KAK9145965.1"/>
    <property type="molecule type" value="Genomic_DNA"/>
</dbReference>
<feature type="compositionally biased region" description="Polar residues" evidence="1">
    <location>
        <begin position="39"/>
        <end position="58"/>
    </location>
</feature>
<keyword evidence="3" id="KW-1185">Reference proteome</keyword>
<dbReference type="PANTHER" id="PTHR37258">
    <property type="entry name" value="FANTOM PROTEIN"/>
    <property type="match status" value="1"/>
</dbReference>
<evidence type="ECO:0000313" key="2">
    <source>
        <dbReference type="EMBL" id="KAK9145965.1"/>
    </source>
</evidence>
<dbReference type="Proteomes" id="UP001417504">
    <property type="component" value="Unassembled WGS sequence"/>
</dbReference>
<comment type="caution">
    <text evidence="2">The sequence shown here is derived from an EMBL/GenBank/DDBJ whole genome shotgun (WGS) entry which is preliminary data.</text>
</comment>
<proteinExistence type="predicted"/>
<name>A0AAP0K7C5_9MAGN</name>
<evidence type="ECO:0000256" key="1">
    <source>
        <dbReference type="SAM" id="MobiDB-lite"/>
    </source>
</evidence>
<reference evidence="2 3" key="1">
    <citation type="submission" date="2024-01" db="EMBL/GenBank/DDBJ databases">
        <title>Genome assemblies of Stephania.</title>
        <authorList>
            <person name="Yang L."/>
        </authorList>
    </citation>
    <scope>NUCLEOTIDE SEQUENCE [LARGE SCALE GENOMIC DNA]</scope>
    <source>
        <strain evidence="2">QJT</strain>
        <tissue evidence="2">Leaf</tissue>
    </source>
</reference>
<organism evidence="2 3">
    <name type="scientific">Stephania japonica</name>
    <dbReference type="NCBI Taxonomy" id="461633"/>
    <lineage>
        <taxon>Eukaryota</taxon>
        <taxon>Viridiplantae</taxon>
        <taxon>Streptophyta</taxon>
        <taxon>Embryophyta</taxon>
        <taxon>Tracheophyta</taxon>
        <taxon>Spermatophyta</taxon>
        <taxon>Magnoliopsida</taxon>
        <taxon>Ranunculales</taxon>
        <taxon>Menispermaceae</taxon>
        <taxon>Menispermoideae</taxon>
        <taxon>Cissampelideae</taxon>
        <taxon>Stephania</taxon>
    </lineage>
</organism>